<dbReference type="InterPro" id="IPR036249">
    <property type="entry name" value="Thioredoxin-like_sf"/>
</dbReference>
<dbReference type="PROSITE" id="PS51352">
    <property type="entry name" value="THIOREDOXIN_2"/>
    <property type="match status" value="1"/>
</dbReference>
<dbReference type="Pfam" id="PF00085">
    <property type="entry name" value="Thioredoxin"/>
    <property type="match status" value="1"/>
</dbReference>
<dbReference type="PRINTS" id="PR00421">
    <property type="entry name" value="THIOREDOXIN"/>
</dbReference>
<name>A0A496PLS9_9MICC</name>
<gene>
    <name evidence="3" type="ORF">DWQ67_00755</name>
</gene>
<evidence type="ECO:0000313" key="3">
    <source>
        <dbReference type="EMBL" id="RKW71416.1"/>
    </source>
</evidence>
<dbReference type="AlphaFoldDB" id="A0A496PLS9"/>
<comment type="caution">
    <text evidence="3">The sequence shown here is derived from an EMBL/GenBank/DDBJ whole genome shotgun (WGS) entry which is preliminary data.</text>
</comment>
<dbReference type="InterPro" id="IPR017937">
    <property type="entry name" value="Thioredoxin_CS"/>
</dbReference>
<organism evidence="3 4">
    <name type="scientific">Galactobacter caseinivorans</name>
    <dbReference type="NCBI Taxonomy" id="2676123"/>
    <lineage>
        <taxon>Bacteria</taxon>
        <taxon>Bacillati</taxon>
        <taxon>Actinomycetota</taxon>
        <taxon>Actinomycetes</taxon>
        <taxon>Micrococcales</taxon>
        <taxon>Micrococcaceae</taxon>
        <taxon>Galactobacter</taxon>
    </lineage>
</organism>
<evidence type="ECO:0000259" key="2">
    <source>
        <dbReference type="PROSITE" id="PS51352"/>
    </source>
</evidence>
<dbReference type="PANTHER" id="PTHR46115">
    <property type="entry name" value="THIOREDOXIN-LIKE PROTEIN 1"/>
    <property type="match status" value="1"/>
</dbReference>
<protein>
    <submittedName>
        <fullName evidence="3">Thioredoxin</fullName>
    </submittedName>
</protein>
<dbReference type="CDD" id="cd02947">
    <property type="entry name" value="TRX_family"/>
    <property type="match status" value="1"/>
</dbReference>
<feature type="domain" description="Thioredoxin" evidence="2">
    <location>
        <begin position="1"/>
        <end position="105"/>
    </location>
</feature>
<proteinExistence type="predicted"/>
<dbReference type="EMBL" id="QQXL01000001">
    <property type="protein sequence ID" value="RKW71416.1"/>
    <property type="molecule type" value="Genomic_DNA"/>
</dbReference>
<accession>A0A496PLS9</accession>
<sequence length="133" mass="14382">MATTNVTEATFGQIVEENPIVFVDFWAAWCGPCVGFAPVYEEVSGQHPDVVFAKVDTEAEQALAAAANITSIPTLMAFRDRVLVYSEPGALNKTQFTELVEAVKAIDMGEVHARINAEEQARQGVDRPAPASE</sequence>
<dbReference type="InterPro" id="IPR013766">
    <property type="entry name" value="Thioredoxin_domain"/>
</dbReference>
<dbReference type="RefSeq" id="WP_121483679.1">
    <property type="nucleotide sequence ID" value="NZ_QQXL01000001.1"/>
</dbReference>
<reference evidence="3 4" key="1">
    <citation type="submission" date="2018-07" db="EMBL/GenBank/DDBJ databases">
        <title>Arthrobacter sp. nov., isolated from raw cow's milk with high bacterial count.</title>
        <authorList>
            <person name="Hahne J."/>
            <person name="Isele D."/>
            <person name="Lipski A."/>
        </authorList>
    </citation>
    <scope>NUCLEOTIDE SEQUENCE [LARGE SCALE GENOMIC DNA]</scope>
    <source>
        <strain evidence="3 4">JZ R-183</strain>
    </source>
</reference>
<dbReference type="PROSITE" id="PS00194">
    <property type="entry name" value="THIOREDOXIN_1"/>
    <property type="match status" value="1"/>
</dbReference>
<keyword evidence="4" id="KW-1185">Reference proteome</keyword>
<dbReference type="Proteomes" id="UP000273119">
    <property type="component" value="Unassembled WGS sequence"/>
</dbReference>
<keyword evidence="1" id="KW-1015">Disulfide bond</keyword>
<dbReference type="Gene3D" id="3.40.30.10">
    <property type="entry name" value="Glutaredoxin"/>
    <property type="match status" value="1"/>
</dbReference>
<dbReference type="SUPFAM" id="SSF52833">
    <property type="entry name" value="Thioredoxin-like"/>
    <property type="match status" value="1"/>
</dbReference>
<evidence type="ECO:0000313" key="4">
    <source>
        <dbReference type="Proteomes" id="UP000273119"/>
    </source>
</evidence>
<evidence type="ECO:0000256" key="1">
    <source>
        <dbReference type="ARBA" id="ARBA00023157"/>
    </source>
</evidence>